<keyword evidence="9 10" id="KW-0456">Lyase</keyword>
<keyword evidence="8 10" id="KW-0057">Aromatic amino acid biosynthesis</keyword>
<dbReference type="NCBIfam" id="NF001370">
    <property type="entry name" value="PRK00278.1-2"/>
    <property type="match status" value="1"/>
</dbReference>
<evidence type="ECO:0000256" key="4">
    <source>
        <dbReference type="ARBA" id="ARBA00018080"/>
    </source>
</evidence>
<dbReference type="UniPathway" id="UPA00035">
    <property type="reaction ID" value="UER00043"/>
</dbReference>
<evidence type="ECO:0000256" key="5">
    <source>
        <dbReference type="ARBA" id="ARBA00022605"/>
    </source>
</evidence>
<dbReference type="InterPro" id="IPR013785">
    <property type="entry name" value="Aldolase_TIM"/>
</dbReference>
<dbReference type="FunFam" id="3.20.20.70:FF:000024">
    <property type="entry name" value="Indole-3-glycerol phosphate synthase"/>
    <property type="match status" value="1"/>
</dbReference>
<dbReference type="InterPro" id="IPR013798">
    <property type="entry name" value="Indole-3-glycerol_P_synth_dom"/>
</dbReference>
<dbReference type="OrthoDB" id="9804217at2"/>
<gene>
    <name evidence="10" type="primary">trpC</name>
    <name evidence="12" type="ORF">C7455_101852</name>
</gene>
<proteinExistence type="inferred from homology"/>
<dbReference type="EMBL" id="QGGW01000001">
    <property type="protein sequence ID" value="PWK62815.1"/>
    <property type="molecule type" value="Genomic_DNA"/>
</dbReference>
<dbReference type="PROSITE" id="PS00614">
    <property type="entry name" value="IGPS"/>
    <property type="match status" value="1"/>
</dbReference>
<dbReference type="SUPFAM" id="SSF51366">
    <property type="entry name" value="Ribulose-phoshate binding barrel"/>
    <property type="match status" value="1"/>
</dbReference>
<evidence type="ECO:0000256" key="8">
    <source>
        <dbReference type="ARBA" id="ARBA00023141"/>
    </source>
</evidence>
<dbReference type="EC" id="4.1.1.48" evidence="3 10"/>
<comment type="catalytic activity">
    <reaction evidence="1 10">
        <text>1-(2-carboxyphenylamino)-1-deoxy-D-ribulose 5-phosphate + H(+) = (1S,2R)-1-C-(indol-3-yl)glycerol 3-phosphate + CO2 + H2O</text>
        <dbReference type="Rhea" id="RHEA:23476"/>
        <dbReference type="ChEBI" id="CHEBI:15377"/>
        <dbReference type="ChEBI" id="CHEBI:15378"/>
        <dbReference type="ChEBI" id="CHEBI:16526"/>
        <dbReference type="ChEBI" id="CHEBI:58613"/>
        <dbReference type="ChEBI" id="CHEBI:58866"/>
        <dbReference type="EC" id="4.1.1.48"/>
    </reaction>
</comment>
<protein>
    <recommendedName>
        <fullName evidence="4 10">Indole-3-glycerol phosphate synthase</fullName>
        <shortName evidence="10">IGPS</shortName>
        <ecNumber evidence="3 10">4.1.1.48</ecNumber>
    </recommendedName>
</protein>
<dbReference type="Pfam" id="PF00218">
    <property type="entry name" value="IGPS"/>
    <property type="match status" value="1"/>
</dbReference>
<organism evidence="12 13">
    <name type="scientific">Roseicyclus mahoneyensis</name>
    <dbReference type="NCBI Taxonomy" id="164332"/>
    <lineage>
        <taxon>Bacteria</taxon>
        <taxon>Pseudomonadati</taxon>
        <taxon>Pseudomonadota</taxon>
        <taxon>Alphaproteobacteria</taxon>
        <taxon>Rhodobacterales</taxon>
        <taxon>Roseobacteraceae</taxon>
        <taxon>Roseicyclus</taxon>
    </lineage>
</organism>
<dbReference type="CDD" id="cd00331">
    <property type="entry name" value="IGPS"/>
    <property type="match status" value="1"/>
</dbReference>
<name>A0A316GP57_9RHOB</name>
<dbReference type="NCBIfam" id="NF001373">
    <property type="entry name" value="PRK00278.1-6"/>
    <property type="match status" value="1"/>
</dbReference>
<dbReference type="InterPro" id="IPR011060">
    <property type="entry name" value="RibuloseP-bd_barrel"/>
</dbReference>
<evidence type="ECO:0000256" key="6">
    <source>
        <dbReference type="ARBA" id="ARBA00022793"/>
    </source>
</evidence>
<evidence type="ECO:0000256" key="1">
    <source>
        <dbReference type="ARBA" id="ARBA00001633"/>
    </source>
</evidence>
<dbReference type="PANTHER" id="PTHR22854">
    <property type="entry name" value="TRYPTOPHAN BIOSYNTHESIS PROTEIN"/>
    <property type="match status" value="1"/>
</dbReference>
<dbReference type="InterPro" id="IPR045186">
    <property type="entry name" value="Indole-3-glycerol_P_synth"/>
</dbReference>
<comment type="similarity">
    <text evidence="10">Belongs to the TrpC family.</text>
</comment>
<evidence type="ECO:0000313" key="13">
    <source>
        <dbReference type="Proteomes" id="UP000245708"/>
    </source>
</evidence>
<keyword evidence="6 10" id="KW-0210">Decarboxylase</keyword>
<evidence type="ECO:0000256" key="9">
    <source>
        <dbReference type="ARBA" id="ARBA00023239"/>
    </source>
</evidence>
<dbReference type="Gene3D" id="3.20.20.70">
    <property type="entry name" value="Aldolase class I"/>
    <property type="match status" value="1"/>
</dbReference>
<comment type="pathway">
    <text evidence="2 10">Amino-acid biosynthesis; L-tryptophan biosynthesis; L-tryptophan from chorismate: step 4/5.</text>
</comment>
<dbReference type="GO" id="GO:0004640">
    <property type="term" value="F:phosphoribosylanthranilate isomerase activity"/>
    <property type="evidence" value="ECO:0007669"/>
    <property type="project" value="TreeGrafter"/>
</dbReference>
<dbReference type="NCBIfam" id="NF001377">
    <property type="entry name" value="PRK00278.2-4"/>
    <property type="match status" value="1"/>
</dbReference>
<sequence length="267" mass="28634">MATILDKIKAYKLEEIAAAKAARPLAQVEEAARAAPRIRPFGAALRAAEDTGYGLIAEIKKASPSKGLIRADFDPPVLAKAYEAGGATCLSVLTDTPSFQGKPEYLSRARAASSLPCLRKDFLYDTYQVAEARAWGADCILIIMASVEDGLAAELEDAARHWGMDALIEVHDGHELDRALRLTSPLIGINNRDLNTFVTDLATTERLAARVPDDRMVISESGLFTPDDLARMAEAGARSFLIGESLMRQDDVTTATRAILSGAMAAG</sequence>
<comment type="caution">
    <text evidence="12">The sequence shown here is derived from an EMBL/GenBank/DDBJ whole genome shotgun (WGS) entry which is preliminary data.</text>
</comment>
<accession>A0A316GP57</accession>
<dbReference type="Proteomes" id="UP000245708">
    <property type="component" value="Unassembled WGS sequence"/>
</dbReference>
<evidence type="ECO:0000256" key="2">
    <source>
        <dbReference type="ARBA" id="ARBA00004696"/>
    </source>
</evidence>
<dbReference type="AlphaFoldDB" id="A0A316GP57"/>
<dbReference type="RefSeq" id="WP_109665777.1">
    <property type="nucleotide sequence ID" value="NZ_QGGW01000001.1"/>
</dbReference>
<reference evidence="12 13" key="1">
    <citation type="submission" date="2018-05" db="EMBL/GenBank/DDBJ databases">
        <title>Genomic Encyclopedia of Type Strains, Phase IV (KMG-IV): sequencing the most valuable type-strain genomes for metagenomic binning, comparative biology and taxonomic classification.</title>
        <authorList>
            <person name="Goeker M."/>
        </authorList>
    </citation>
    <scope>NUCLEOTIDE SEQUENCE [LARGE SCALE GENOMIC DNA]</scope>
    <source>
        <strain evidence="12 13">DSM 16097</strain>
    </source>
</reference>
<evidence type="ECO:0000313" key="12">
    <source>
        <dbReference type="EMBL" id="PWK62815.1"/>
    </source>
</evidence>
<dbReference type="HAMAP" id="MF_00134_B">
    <property type="entry name" value="IGPS_B"/>
    <property type="match status" value="1"/>
</dbReference>
<evidence type="ECO:0000256" key="3">
    <source>
        <dbReference type="ARBA" id="ARBA00012362"/>
    </source>
</evidence>
<keyword evidence="5 10" id="KW-0028">Amino-acid biosynthesis</keyword>
<keyword evidence="13" id="KW-1185">Reference proteome</keyword>
<dbReference type="InterPro" id="IPR001468">
    <property type="entry name" value="Indole-3-GlycerolPSynthase_CS"/>
</dbReference>
<feature type="domain" description="Indole-3-glycerol phosphate synthase" evidence="11">
    <location>
        <begin position="5"/>
        <end position="258"/>
    </location>
</feature>
<dbReference type="PANTHER" id="PTHR22854:SF2">
    <property type="entry name" value="INDOLE-3-GLYCEROL-PHOSPHATE SYNTHASE"/>
    <property type="match status" value="1"/>
</dbReference>
<keyword evidence="7 10" id="KW-0822">Tryptophan biosynthesis</keyword>
<evidence type="ECO:0000256" key="7">
    <source>
        <dbReference type="ARBA" id="ARBA00022822"/>
    </source>
</evidence>
<dbReference type="GO" id="GO:0000162">
    <property type="term" value="P:L-tryptophan biosynthetic process"/>
    <property type="evidence" value="ECO:0007669"/>
    <property type="project" value="UniProtKB-UniRule"/>
</dbReference>
<dbReference type="GO" id="GO:0004425">
    <property type="term" value="F:indole-3-glycerol-phosphate synthase activity"/>
    <property type="evidence" value="ECO:0007669"/>
    <property type="project" value="UniProtKB-UniRule"/>
</dbReference>
<evidence type="ECO:0000256" key="10">
    <source>
        <dbReference type="HAMAP-Rule" id="MF_00134"/>
    </source>
</evidence>
<evidence type="ECO:0000259" key="11">
    <source>
        <dbReference type="Pfam" id="PF00218"/>
    </source>
</evidence>